<gene>
    <name evidence="1" type="ORF">KTA_37440</name>
</gene>
<name>A0A455T7X9_9CHLR</name>
<protein>
    <submittedName>
        <fullName evidence="1">Uncharacterized protein</fullName>
    </submittedName>
</protein>
<organism evidence="1">
    <name type="scientific">Thermogemmatispora argillosa</name>
    <dbReference type="NCBI Taxonomy" id="2045280"/>
    <lineage>
        <taxon>Bacteria</taxon>
        <taxon>Bacillati</taxon>
        <taxon>Chloroflexota</taxon>
        <taxon>Ktedonobacteria</taxon>
        <taxon>Thermogemmatisporales</taxon>
        <taxon>Thermogemmatisporaceae</taxon>
        <taxon>Thermogemmatispora</taxon>
    </lineage>
</organism>
<reference evidence="1" key="1">
    <citation type="submission" date="2018-12" db="EMBL/GenBank/DDBJ databases">
        <title>Novel natural products biosynthetic potential of the class Ktedonobacteria.</title>
        <authorList>
            <person name="Zheng Y."/>
            <person name="Saitou A."/>
            <person name="Wang C.M."/>
            <person name="Toyoda A."/>
            <person name="Minakuchi Y."/>
            <person name="Sekiguchi Y."/>
            <person name="Ueda K."/>
            <person name="Takano H."/>
            <person name="Sakai Y."/>
            <person name="Yokota A."/>
            <person name="Yabe S."/>
        </authorList>
    </citation>
    <scope>NUCLEOTIDE SEQUENCE</scope>
    <source>
        <strain evidence="1">A3-2</strain>
    </source>
</reference>
<evidence type="ECO:0000313" key="1">
    <source>
        <dbReference type="EMBL" id="BBH95545.1"/>
    </source>
</evidence>
<dbReference type="AlphaFoldDB" id="A0A455T7X9"/>
<accession>A0A455T7X9</accession>
<dbReference type="EMBL" id="AP019377">
    <property type="protein sequence ID" value="BBH95545.1"/>
    <property type="molecule type" value="Genomic_DNA"/>
</dbReference>
<proteinExistence type="predicted"/>
<sequence length="99" mass="11126">MVGSAGPTITILLQVFLLPEQQDCYKKPDIDFANFQQATFLARVLLDFCETAWYTLSVPGREHFQGTTLAQGAGFAWNPERRLYADEETDTPLRDGVPD</sequence>